<proteinExistence type="predicted"/>
<dbReference type="Proteomes" id="UP001345219">
    <property type="component" value="Chromosome 17"/>
</dbReference>
<reference evidence="3 4" key="1">
    <citation type="journal article" date="2023" name="Hortic Res">
        <title>Pangenome of water caltrop reveals structural variations and asymmetric subgenome divergence after allopolyploidization.</title>
        <authorList>
            <person name="Zhang X."/>
            <person name="Chen Y."/>
            <person name="Wang L."/>
            <person name="Yuan Y."/>
            <person name="Fang M."/>
            <person name="Shi L."/>
            <person name="Lu R."/>
            <person name="Comes H.P."/>
            <person name="Ma Y."/>
            <person name="Chen Y."/>
            <person name="Huang G."/>
            <person name="Zhou Y."/>
            <person name="Zheng Z."/>
            <person name="Qiu Y."/>
        </authorList>
    </citation>
    <scope>NUCLEOTIDE SEQUENCE [LARGE SCALE GENOMIC DNA]</scope>
    <source>
        <tissue evidence="3">Roots</tissue>
    </source>
</reference>
<feature type="transmembrane region" description="Helical" evidence="2">
    <location>
        <begin position="20"/>
        <end position="42"/>
    </location>
</feature>
<organism evidence="3 4">
    <name type="scientific">Trapa incisa</name>
    <dbReference type="NCBI Taxonomy" id="236973"/>
    <lineage>
        <taxon>Eukaryota</taxon>
        <taxon>Viridiplantae</taxon>
        <taxon>Streptophyta</taxon>
        <taxon>Embryophyta</taxon>
        <taxon>Tracheophyta</taxon>
        <taxon>Spermatophyta</taxon>
        <taxon>Magnoliopsida</taxon>
        <taxon>eudicotyledons</taxon>
        <taxon>Gunneridae</taxon>
        <taxon>Pentapetalae</taxon>
        <taxon>rosids</taxon>
        <taxon>malvids</taxon>
        <taxon>Myrtales</taxon>
        <taxon>Lythraceae</taxon>
        <taxon>Trapa</taxon>
    </lineage>
</organism>
<sequence length="588" mass="65471">MEPPRGVLSSVWNFIRFLPYFIGLLLLGTIKGIIFCPMVCLIMTLGNSAALLGLWPVHCVWTYYSVFRSKQLGPVLKLALFICIPIPLVLWPVLGIVGSIVGGAAYGFLSPIFATFDAIGTGKSDELIHCLYDGTWSTVKGCFTIIRDFSDVCFHSYFSYMDELQGESPNRKYEIRLLHLPGAVIAGVLGFLIDMPTISLIALYKSPYMLFKGWNRLLHDLIGREGPFLETICVPFAGLAIILWPLAVVGAVLGSMVSSIFLGAYAGIIVYQESSFWMGLQYIVASISIYDEYSNDVLDMKEGSCFPRPRYRKNDGDAPTPSREVSFSKHGSFSKKPPVRAPSFKNVFLELNPLEFLDGLFEECQCHGEKLVSEGLITPQDIEDAKSSKSSRVISIGLPAYCFLRSLLHSIRANSAGILLGEGDTEVISTNKPMDTLFIWILNPLLIIKEQIKAMNLTVAEEDYFCKLVLLSDDNTDRLKHSFMGTLPEPEIKRAELSALARRLRGIVRSASRFPTFKRRYDALVRILSEELAKKKGGTDSANGCKPLPRSKSALIVRIFSQKSFKKEKSNDVSGVESQQIMRDVEIE</sequence>
<evidence type="ECO:0008006" key="5">
    <source>
        <dbReference type="Google" id="ProtNLM"/>
    </source>
</evidence>
<keyword evidence="2" id="KW-0812">Transmembrane</keyword>
<evidence type="ECO:0000313" key="3">
    <source>
        <dbReference type="EMBL" id="KAK4759877.1"/>
    </source>
</evidence>
<dbReference type="EMBL" id="JAXIOK010000011">
    <property type="protein sequence ID" value="KAK4759877.1"/>
    <property type="molecule type" value="Genomic_DNA"/>
</dbReference>
<protein>
    <recommendedName>
        <fullName evidence="5">Transmembrane protein</fullName>
    </recommendedName>
</protein>
<evidence type="ECO:0000256" key="1">
    <source>
        <dbReference type="SAM" id="MobiDB-lite"/>
    </source>
</evidence>
<feature type="region of interest" description="Disordered" evidence="1">
    <location>
        <begin position="310"/>
        <end position="335"/>
    </location>
</feature>
<evidence type="ECO:0000313" key="4">
    <source>
        <dbReference type="Proteomes" id="UP001345219"/>
    </source>
</evidence>
<name>A0AAN7K9E2_9MYRT</name>
<accession>A0AAN7K9E2</accession>
<dbReference type="InterPro" id="IPR040229">
    <property type="entry name" value="At3g27390-like"/>
</dbReference>
<feature type="transmembrane region" description="Helical" evidence="2">
    <location>
        <begin position="49"/>
        <end position="66"/>
    </location>
</feature>
<keyword evidence="2" id="KW-0472">Membrane</keyword>
<dbReference type="PANTHER" id="PTHR31133">
    <property type="entry name" value="MEMBRANE PROTEIN"/>
    <property type="match status" value="1"/>
</dbReference>
<feature type="transmembrane region" description="Helical" evidence="2">
    <location>
        <begin position="177"/>
        <end position="204"/>
    </location>
</feature>
<dbReference type="PANTHER" id="PTHR31133:SF3">
    <property type="entry name" value="TRANSMEMBRANE PROTEIN"/>
    <property type="match status" value="1"/>
</dbReference>
<evidence type="ECO:0000256" key="2">
    <source>
        <dbReference type="SAM" id="Phobius"/>
    </source>
</evidence>
<comment type="caution">
    <text evidence="3">The sequence shown here is derived from an EMBL/GenBank/DDBJ whole genome shotgun (WGS) entry which is preliminary data.</text>
</comment>
<gene>
    <name evidence="3" type="ORF">SAY87_023008</name>
</gene>
<keyword evidence="2" id="KW-1133">Transmembrane helix</keyword>
<feature type="transmembrane region" description="Helical" evidence="2">
    <location>
        <begin position="242"/>
        <end position="271"/>
    </location>
</feature>
<dbReference type="AlphaFoldDB" id="A0AAN7K9E2"/>
<feature type="transmembrane region" description="Helical" evidence="2">
    <location>
        <begin position="78"/>
        <end position="109"/>
    </location>
</feature>
<keyword evidence="4" id="KW-1185">Reference proteome</keyword>